<dbReference type="EMBL" id="CACRXK020000490">
    <property type="protein sequence ID" value="CAB3982326.1"/>
    <property type="molecule type" value="Genomic_DNA"/>
</dbReference>
<dbReference type="Proteomes" id="UP001152795">
    <property type="component" value="Unassembled WGS sequence"/>
</dbReference>
<dbReference type="OrthoDB" id="6014057at2759"/>
<sequence>MKQFLKAMLTENEAVDKFFQDMTKFGGAMYFLGTHYTVNKTLLNNLDAYASKGLETFCPEMTEFKANPTVKGMRTPLTKTCTTSAAVTHHGVKRNFAALLESDDEEEEQQTPPAAPAPEKPKGKSIRKIRKSLKENFLSWLQS</sequence>
<accession>A0A6S7G277</accession>
<comment type="caution">
    <text evidence="1">The sequence shown here is derived from an EMBL/GenBank/DDBJ whole genome shotgun (WGS) entry which is preliminary data.</text>
</comment>
<keyword evidence="2" id="KW-1185">Reference proteome</keyword>
<organism evidence="1 2">
    <name type="scientific">Paramuricea clavata</name>
    <name type="common">Red gorgonian</name>
    <name type="synonym">Violescent sea-whip</name>
    <dbReference type="NCBI Taxonomy" id="317549"/>
    <lineage>
        <taxon>Eukaryota</taxon>
        <taxon>Metazoa</taxon>
        <taxon>Cnidaria</taxon>
        <taxon>Anthozoa</taxon>
        <taxon>Octocorallia</taxon>
        <taxon>Malacalcyonacea</taxon>
        <taxon>Plexauridae</taxon>
        <taxon>Paramuricea</taxon>
    </lineage>
</organism>
<dbReference type="AlphaFoldDB" id="A0A6S7G277"/>
<evidence type="ECO:0000313" key="2">
    <source>
        <dbReference type="Proteomes" id="UP001152795"/>
    </source>
</evidence>
<protein>
    <submittedName>
        <fullName evidence="1">Uncharacterized protein</fullName>
    </submittedName>
</protein>
<evidence type="ECO:0000313" key="1">
    <source>
        <dbReference type="EMBL" id="CAB3982326.1"/>
    </source>
</evidence>
<name>A0A6S7G277_PARCT</name>
<reference evidence="1" key="1">
    <citation type="submission" date="2020-04" db="EMBL/GenBank/DDBJ databases">
        <authorList>
            <person name="Alioto T."/>
            <person name="Alioto T."/>
            <person name="Gomez Garrido J."/>
        </authorList>
    </citation>
    <scope>NUCLEOTIDE SEQUENCE</scope>
    <source>
        <strain evidence="1">A484AB</strain>
    </source>
</reference>
<gene>
    <name evidence="1" type="ORF">PACLA_8A031638</name>
</gene>
<proteinExistence type="predicted"/>